<name>A0A1C4ZTF5_9ACTN</name>
<organism evidence="1 2">
    <name type="scientific">Micromonospora purpureochromogenes</name>
    <dbReference type="NCBI Taxonomy" id="47872"/>
    <lineage>
        <taxon>Bacteria</taxon>
        <taxon>Bacillati</taxon>
        <taxon>Actinomycetota</taxon>
        <taxon>Actinomycetes</taxon>
        <taxon>Micromonosporales</taxon>
        <taxon>Micromonosporaceae</taxon>
        <taxon>Micromonospora</taxon>
    </lineage>
</organism>
<dbReference type="RefSeq" id="WP_088963184.1">
    <property type="nucleotide sequence ID" value="NZ_LT607410.1"/>
</dbReference>
<sequence length="235" mass="26440">MASTNETPATFQPLPGRTADRSAVYHASLRALLDLVGAEHPEVDEPDDRLFWRHRARRTIGETVARRAMHPAGARGMPDEWFEPLIRAAVYEPDPSFNRQLVEPAIAAFGRRRVQVALLDYLDTGAPAGAAGAARAWYWTSVGIRYLPGTTTMTPESAAEYEAVSDLRERYPALRRFLADDDLDLRRCILPGLTLDPQMYPSQMRDQVAQAVQIARTSNDDYLRHRVEVQVVPER</sequence>
<protein>
    <submittedName>
        <fullName evidence="1">Uncharacterized protein</fullName>
    </submittedName>
</protein>
<dbReference type="Proteomes" id="UP000198228">
    <property type="component" value="Chromosome I"/>
</dbReference>
<evidence type="ECO:0000313" key="1">
    <source>
        <dbReference type="EMBL" id="SCF36146.1"/>
    </source>
</evidence>
<evidence type="ECO:0000313" key="2">
    <source>
        <dbReference type="Proteomes" id="UP000198228"/>
    </source>
</evidence>
<proteinExistence type="predicted"/>
<gene>
    <name evidence="1" type="ORF">GA0074696_4850</name>
</gene>
<dbReference type="AlphaFoldDB" id="A0A1C4ZTF5"/>
<reference evidence="1 2" key="1">
    <citation type="submission" date="2016-06" db="EMBL/GenBank/DDBJ databases">
        <authorList>
            <person name="Kjaerup R.B."/>
            <person name="Dalgaard T.S."/>
            <person name="Juul-Madsen H.R."/>
        </authorList>
    </citation>
    <scope>NUCLEOTIDE SEQUENCE [LARGE SCALE GENOMIC DNA]</scope>
    <source>
        <strain evidence="1 2">DSM 43821</strain>
    </source>
</reference>
<dbReference type="EMBL" id="LT607410">
    <property type="protein sequence ID" value="SCF36146.1"/>
    <property type="molecule type" value="Genomic_DNA"/>
</dbReference>
<accession>A0A1C4ZTF5</accession>